<organism evidence="2 3">
    <name type="scientific">Collybiopsis luxurians FD-317 M1</name>
    <dbReference type="NCBI Taxonomy" id="944289"/>
    <lineage>
        <taxon>Eukaryota</taxon>
        <taxon>Fungi</taxon>
        <taxon>Dikarya</taxon>
        <taxon>Basidiomycota</taxon>
        <taxon>Agaricomycotina</taxon>
        <taxon>Agaricomycetes</taxon>
        <taxon>Agaricomycetidae</taxon>
        <taxon>Agaricales</taxon>
        <taxon>Marasmiineae</taxon>
        <taxon>Omphalotaceae</taxon>
        <taxon>Collybiopsis</taxon>
        <taxon>Collybiopsis luxurians</taxon>
    </lineage>
</organism>
<dbReference type="Proteomes" id="UP000053593">
    <property type="component" value="Unassembled WGS sequence"/>
</dbReference>
<feature type="region of interest" description="Disordered" evidence="1">
    <location>
        <begin position="1"/>
        <end position="21"/>
    </location>
</feature>
<name>A0A0D0BVC4_9AGAR</name>
<accession>A0A0D0BVC4</accession>
<keyword evidence="3" id="KW-1185">Reference proteome</keyword>
<dbReference type="AlphaFoldDB" id="A0A0D0BVC4"/>
<protein>
    <submittedName>
        <fullName evidence="2">Uncharacterized protein</fullName>
    </submittedName>
</protein>
<evidence type="ECO:0000256" key="1">
    <source>
        <dbReference type="SAM" id="MobiDB-lite"/>
    </source>
</evidence>
<sequence>MAKHNKSQAERNTTSKRKRSCWGLFKFRRSGNESPTPMNVRSDSAYKNDSGMTVAGSDNNPGLTQPQGTTMHADNQAAVNNPANDGANYSGTVVTAAGMPPKTVIPPEATPVNMPASNEPPAHDLYNQPSAPPDLLTLADINNESKMSPVRKAALQTWKSLHKLTEVIEPFLEGTPFKGPVSVFNVISSAAESAMDNKEQMEKLSGDIMDYLQMINGALLKGIEEDRCTKFAELLVQKARTLYDMQHQRFIKQGYNAVEMKTQVQAIVNELERERNKFQTSLEISLKHDNRWQSMVSCQSLKNISVRKILLKYAIASGLAQSSKCRSLFKQPGGLHAWN</sequence>
<proteinExistence type="predicted"/>
<reference evidence="2 3" key="1">
    <citation type="submission" date="2014-04" db="EMBL/GenBank/DDBJ databases">
        <title>Evolutionary Origins and Diversification of the Mycorrhizal Mutualists.</title>
        <authorList>
            <consortium name="DOE Joint Genome Institute"/>
            <consortium name="Mycorrhizal Genomics Consortium"/>
            <person name="Kohler A."/>
            <person name="Kuo A."/>
            <person name="Nagy L.G."/>
            <person name="Floudas D."/>
            <person name="Copeland A."/>
            <person name="Barry K.W."/>
            <person name="Cichocki N."/>
            <person name="Veneault-Fourrey C."/>
            <person name="LaButti K."/>
            <person name="Lindquist E.A."/>
            <person name="Lipzen A."/>
            <person name="Lundell T."/>
            <person name="Morin E."/>
            <person name="Murat C."/>
            <person name="Riley R."/>
            <person name="Ohm R."/>
            <person name="Sun H."/>
            <person name="Tunlid A."/>
            <person name="Henrissat B."/>
            <person name="Grigoriev I.V."/>
            <person name="Hibbett D.S."/>
            <person name="Martin F."/>
        </authorList>
    </citation>
    <scope>NUCLEOTIDE SEQUENCE [LARGE SCALE GENOMIC DNA]</scope>
    <source>
        <strain evidence="2 3">FD-317 M1</strain>
    </source>
</reference>
<evidence type="ECO:0000313" key="2">
    <source>
        <dbReference type="EMBL" id="KIK53579.1"/>
    </source>
</evidence>
<dbReference type="HOGENOM" id="CLU_085435_0_0_1"/>
<dbReference type="EMBL" id="KN834827">
    <property type="protein sequence ID" value="KIK53579.1"/>
    <property type="molecule type" value="Genomic_DNA"/>
</dbReference>
<evidence type="ECO:0000313" key="3">
    <source>
        <dbReference type="Proteomes" id="UP000053593"/>
    </source>
</evidence>
<gene>
    <name evidence="2" type="ORF">GYMLUDRAFT_927380</name>
</gene>